<name>A0ABS8WDP2_9GAMM</name>
<accession>A0ABS8WDP2</accession>
<gene>
    <name evidence="1" type="ORF">K6Y31_20540</name>
</gene>
<protein>
    <submittedName>
        <fullName evidence="1">Uncharacterized protein</fullName>
    </submittedName>
</protein>
<sequence>MDVARRRLDQAFEMWARWVHHGHLVAGYRSLTGVMMENKGQMNFGSGGKQPVIDCVELRIETALCQLVPTKPRAVDVVRVEYGAWRIPSLPLDAKRIDKAHKMNISLATYERDLALARAHVRNAINRG</sequence>
<dbReference type="EMBL" id="JAIMJA010000035">
    <property type="protein sequence ID" value="MCE2597166.1"/>
    <property type="molecule type" value="Genomic_DNA"/>
</dbReference>
<dbReference type="RefSeq" id="WP_233054910.1">
    <property type="nucleotide sequence ID" value="NZ_JAIMJA010000035.1"/>
</dbReference>
<reference evidence="1 2" key="1">
    <citation type="journal article" date="2022" name="Environ. Microbiol. Rep.">
        <title>Eco-phylogenetic analyses reveal divergent evolution of vitamin B12 metabolism in the marine bacterial family 'Psychromonadaceae'.</title>
        <authorList>
            <person name="Jin X."/>
            <person name="Yang Y."/>
            <person name="Cao H."/>
            <person name="Gao B."/>
            <person name="Zhao Z."/>
        </authorList>
    </citation>
    <scope>NUCLEOTIDE SEQUENCE [LARGE SCALE GENOMIC DNA]</scope>
    <source>
        <strain evidence="1 2">MKS20</strain>
    </source>
</reference>
<keyword evidence="2" id="KW-1185">Reference proteome</keyword>
<comment type="caution">
    <text evidence="1">The sequence shown here is derived from an EMBL/GenBank/DDBJ whole genome shotgun (WGS) entry which is preliminary data.</text>
</comment>
<organism evidence="1 2">
    <name type="scientific">Motilimonas cestriensis</name>
    <dbReference type="NCBI Taxonomy" id="2742685"/>
    <lineage>
        <taxon>Bacteria</taxon>
        <taxon>Pseudomonadati</taxon>
        <taxon>Pseudomonadota</taxon>
        <taxon>Gammaproteobacteria</taxon>
        <taxon>Alteromonadales</taxon>
        <taxon>Alteromonadales genera incertae sedis</taxon>
        <taxon>Motilimonas</taxon>
    </lineage>
</organism>
<evidence type="ECO:0000313" key="2">
    <source>
        <dbReference type="Proteomes" id="UP001201273"/>
    </source>
</evidence>
<dbReference type="Proteomes" id="UP001201273">
    <property type="component" value="Unassembled WGS sequence"/>
</dbReference>
<proteinExistence type="predicted"/>
<evidence type="ECO:0000313" key="1">
    <source>
        <dbReference type="EMBL" id="MCE2597166.1"/>
    </source>
</evidence>